<dbReference type="PANTHER" id="PTHR30537">
    <property type="entry name" value="HTH-TYPE TRANSCRIPTIONAL REGULATOR"/>
    <property type="match status" value="1"/>
</dbReference>
<dbReference type="SUPFAM" id="SSF46785">
    <property type="entry name" value="Winged helix' DNA-binding domain"/>
    <property type="match status" value="1"/>
</dbReference>
<evidence type="ECO:0000256" key="4">
    <source>
        <dbReference type="ARBA" id="ARBA00023159"/>
    </source>
</evidence>
<reference evidence="7 8" key="1">
    <citation type="submission" date="2020-08" db="EMBL/GenBank/DDBJ databases">
        <title>Genomic Encyclopedia of Type Strains, Phase IV (KMG-IV): sequencing the most valuable type-strain genomes for metagenomic binning, comparative biology and taxonomic classification.</title>
        <authorList>
            <person name="Goeker M."/>
        </authorList>
    </citation>
    <scope>NUCLEOTIDE SEQUENCE [LARGE SCALE GENOMIC DNA]</scope>
    <source>
        <strain evidence="7 8">YC6723</strain>
    </source>
</reference>
<evidence type="ECO:0000313" key="7">
    <source>
        <dbReference type="EMBL" id="MBB4153948.1"/>
    </source>
</evidence>
<dbReference type="Gene3D" id="3.40.190.10">
    <property type="entry name" value="Periplasmic binding protein-like II"/>
    <property type="match status" value="2"/>
</dbReference>
<evidence type="ECO:0000256" key="1">
    <source>
        <dbReference type="ARBA" id="ARBA00009437"/>
    </source>
</evidence>
<comment type="caution">
    <text evidence="7">The sequence shown here is derived from an EMBL/GenBank/DDBJ whole genome shotgun (WGS) entry which is preliminary data.</text>
</comment>
<dbReference type="AlphaFoldDB" id="A0A840FJ08"/>
<evidence type="ECO:0000313" key="8">
    <source>
        <dbReference type="Proteomes" id="UP000529795"/>
    </source>
</evidence>
<proteinExistence type="inferred from homology"/>
<dbReference type="PROSITE" id="PS50931">
    <property type="entry name" value="HTH_LYSR"/>
    <property type="match status" value="1"/>
</dbReference>
<keyword evidence="8" id="KW-1185">Reference proteome</keyword>
<dbReference type="FunFam" id="1.10.10.10:FF:000038">
    <property type="entry name" value="Glycine cleavage system transcriptional activator"/>
    <property type="match status" value="1"/>
</dbReference>
<evidence type="ECO:0000259" key="6">
    <source>
        <dbReference type="PROSITE" id="PS50931"/>
    </source>
</evidence>
<dbReference type="GO" id="GO:0006351">
    <property type="term" value="P:DNA-templated transcription"/>
    <property type="evidence" value="ECO:0007669"/>
    <property type="project" value="TreeGrafter"/>
</dbReference>
<comment type="similarity">
    <text evidence="1">Belongs to the LysR transcriptional regulatory family.</text>
</comment>
<dbReference type="Gene3D" id="1.10.10.10">
    <property type="entry name" value="Winged helix-like DNA-binding domain superfamily/Winged helix DNA-binding domain"/>
    <property type="match status" value="1"/>
</dbReference>
<keyword evidence="5" id="KW-0804">Transcription</keyword>
<dbReference type="InterPro" id="IPR005119">
    <property type="entry name" value="LysR_subst-bd"/>
</dbReference>
<dbReference type="Proteomes" id="UP000529795">
    <property type="component" value="Unassembled WGS sequence"/>
</dbReference>
<sequence length="295" mass="32273">MTSTMDRARLPLNALRAFEAAARHLNFTRAAIELCVSQGAVSHQVAQLEARLGARLFQRLPRGLALTDDGVALVPVVAEAFDRIGATLDRYAEGRYQEALNIGVVGTFATGWLLHRLDGFAAAFPHIEIRLSTNNNRVDLAGEALDYAIRFGDGAWHGTHAEPLMPAPLTPLCTPLIARRLSTPADLARERLLRSYRASEWTMWFDAAGARAPMLRGPLFDSSALMASAAMAGLGVALAPKAMFAHDLTAERLVQPFSTEIDAGRYWLTRLVSRKPSPPMRAFRQWLLDAIDGSD</sequence>
<evidence type="ECO:0000256" key="3">
    <source>
        <dbReference type="ARBA" id="ARBA00023125"/>
    </source>
</evidence>
<dbReference type="InterPro" id="IPR036388">
    <property type="entry name" value="WH-like_DNA-bd_sf"/>
</dbReference>
<evidence type="ECO:0000256" key="5">
    <source>
        <dbReference type="ARBA" id="ARBA00023163"/>
    </source>
</evidence>
<gene>
    <name evidence="7" type="ORF">GGQ80_001854</name>
</gene>
<organism evidence="7 8">
    <name type="scientific">Sphingomonas jinjuensis</name>
    <dbReference type="NCBI Taxonomy" id="535907"/>
    <lineage>
        <taxon>Bacteria</taxon>
        <taxon>Pseudomonadati</taxon>
        <taxon>Pseudomonadota</taxon>
        <taxon>Alphaproteobacteria</taxon>
        <taxon>Sphingomonadales</taxon>
        <taxon>Sphingomonadaceae</taxon>
        <taxon>Sphingomonas</taxon>
    </lineage>
</organism>
<dbReference type="InterPro" id="IPR058163">
    <property type="entry name" value="LysR-type_TF_proteobact-type"/>
</dbReference>
<dbReference type="GO" id="GO:0043565">
    <property type="term" value="F:sequence-specific DNA binding"/>
    <property type="evidence" value="ECO:0007669"/>
    <property type="project" value="TreeGrafter"/>
</dbReference>
<dbReference type="GO" id="GO:0003700">
    <property type="term" value="F:DNA-binding transcription factor activity"/>
    <property type="evidence" value="ECO:0007669"/>
    <property type="project" value="InterPro"/>
</dbReference>
<evidence type="ECO:0000256" key="2">
    <source>
        <dbReference type="ARBA" id="ARBA00023015"/>
    </source>
</evidence>
<keyword evidence="2" id="KW-0805">Transcription regulation</keyword>
<dbReference type="InterPro" id="IPR000847">
    <property type="entry name" value="LysR_HTH_N"/>
</dbReference>
<dbReference type="PRINTS" id="PR00039">
    <property type="entry name" value="HTHLYSR"/>
</dbReference>
<keyword evidence="4" id="KW-0010">Activator</keyword>
<dbReference type="PANTHER" id="PTHR30537:SF70">
    <property type="entry name" value="HTH-TYPE TRANSCRIPTIONAL ACTIVATOR AMPR"/>
    <property type="match status" value="1"/>
</dbReference>
<dbReference type="Pfam" id="PF03466">
    <property type="entry name" value="LysR_substrate"/>
    <property type="match status" value="1"/>
</dbReference>
<protein>
    <submittedName>
        <fullName evidence="7">LysR family transcriptional regulator of beta-lactamase</fullName>
    </submittedName>
</protein>
<dbReference type="SUPFAM" id="SSF53850">
    <property type="entry name" value="Periplasmic binding protein-like II"/>
    <property type="match status" value="1"/>
</dbReference>
<dbReference type="EMBL" id="JACIEV010000004">
    <property type="protein sequence ID" value="MBB4153948.1"/>
    <property type="molecule type" value="Genomic_DNA"/>
</dbReference>
<keyword evidence="3" id="KW-0238">DNA-binding</keyword>
<name>A0A840FJ08_9SPHN</name>
<feature type="domain" description="HTH lysR-type" evidence="6">
    <location>
        <begin position="10"/>
        <end position="67"/>
    </location>
</feature>
<dbReference type="Pfam" id="PF00126">
    <property type="entry name" value="HTH_1"/>
    <property type="match status" value="1"/>
</dbReference>
<dbReference type="InterPro" id="IPR036390">
    <property type="entry name" value="WH_DNA-bd_sf"/>
</dbReference>
<accession>A0A840FJ08</accession>